<dbReference type="Proteomes" id="UP000240395">
    <property type="component" value="Segment"/>
</dbReference>
<reference evidence="1 2" key="1">
    <citation type="submission" date="2017-10" db="EMBL/GenBank/DDBJ databases">
        <title>Antibacterial composition for extension of chilled fish shelf life and decreasing of risk of food-borne infections, bacteriophage strains for its preparation.</title>
        <authorList>
            <person name="Zulkarneev E.R."/>
            <person name="Aleshkin A.V."/>
            <person name="Rubalsky O.V."/>
            <person name="Kiseleva I.A."/>
            <person name="Rubalskii E.O."/>
            <person name="Lebedev S.N."/>
        </authorList>
    </citation>
    <scope>NUCLEOTIDE SEQUENCE [LARGE SCALE GENOMIC DNA]</scope>
</reference>
<dbReference type="EMBL" id="MG250484">
    <property type="protein sequence ID" value="AUE22995.1"/>
    <property type="molecule type" value="Genomic_DNA"/>
</dbReference>
<proteinExistence type="predicted"/>
<evidence type="ECO:0000313" key="1">
    <source>
        <dbReference type="EMBL" id="AUE22995.1"/>
    </source>
</evidence>
<organism evidence="1 2">
    <name type="scientific">Citrobacter phage CF1 ERZ-2017</name>
    <dbReference type="NCBI Taxonomy" id="2267236"/>
    <lineage>
        <taxon>Viruses</taxon>
        <taxon>Duplodnaviria</taxon>
        <taxon>Heunggongvirae</taxon>
        <taxon>Uroviricota</taxon>
        <taxon>Caudoviricetes</taxon>
        <taxon>Pantevenvirales</taxon>
        <taxon>Straboviridae</taxon>
        <taxon>Tevenvirinae</taxon>
        <taxon>Moonvirus</taxon>
        <taxon>Moonvirus cf1</taxon>
    </lineage>
</organism>
<keyword evidence="2" id="KW-1185">Reference proteome</keyword>
<evidence type="ECO:0000313" key="2">
    <source>
        <dbReference type="Proteomes" id="UP000240395"/>
    </source>
</evidence>
<protein>
    <submittedName>
        <fullName evidence="1">Uncharacterized protein</fullName>
    </submittedName>
</protein>
<sequence>MKKYLCLLMVPFVLNAWDTLPGYPEEILAVQGKQIETSGSFKRNVELIFIPSKELLGISFYNYNYKDKGDQVTIPYGTYNIRGCEMKASGEIEGPYFVSSLNNYNISKKIMRSCSTFFIRVYDQTDNYSTYVVEND</sequence>
<name>A0A2H4YG83_9CAUD</name>
<accession>A0A2H4YG83</accession>
<gene>
    <name evidence="1" type="ORF">Cf1_00122</name>
</gene>